<dbReference type="AlphaFoldDB" id="A0A0F3GM06"/>
<protein>
    <submittedName>
        <fullName evidence="2">TrkA-N domain-containing protein</fullName>
    </submittedName>
</protein>
<dbReference type="GO" id="GO:0006813">
    <property type="term" value="P:potassium ion transport"/>
    <property type="evidence" value="ECO:0007669"/>
    <property type="project" value="InterPro"/>
</dbReference>
<organism evidence="2 3">
    <name type="scientific">Candidatus Magnetobacterium bavaricum</name>
    <dbReference type="NCBI Taxonomy" id="29290"/>
    <lineage>
        <taxon>Bacteria</taxon>
        <taxon>Pseudomonadati</taxon>
        <taxon>Nitrospirota</taxon>
        <taxon>Thermodesulfovibrionia</taxon>
        <taxon>Thermodesulfovibrionales</taxon>
        <taxon>Candidatus Magnetobacteriaceae</taxon>
        <taxon>Candidatus Magnetobacterium</taxon>
    </lineage>
</organism>
<dbReference type="GO" id="GO:0008324">
    <property type="term" value="F:monoatomic cation transmembrane transporter activity"/>
    <property type="evidence" value="ECO:0007669"/>
    <property type="project" value="InterPro"/>
</dbReference>
<dbReference type="Gene3D" id="3.30.70.1450">
    <property type="entry name" value="Regulator of K+ conductance, C-terminal domain"/>
    <property type="match status" value="1"/>
</dbReference>
<sequence>MLRDKDKNLRIEDVKVPDDITPRTVGSLHLKRYPTCMLLAIKTAQERWIYNPPEHQMINPDDTLIIMTTPGERIELRKIFHLIEPS</sequence>
<dbReference type="SUPFAM" id="SSF116726">
    <property type="entry name" value="TrkA C-terminal domain-like"/>
    <property type="match status" value="1"/>
</dbReference>
<dbReference type="Pfam" id="PF02080">
    <property type="entry name" value="TrkA_C"/>
    <property type="match status" value="1"/>
</dbReference>
<proteinExistence type="predicted"/>
<accession>A0A0F3GM06</accession>
<reference evidence="2 3" key="1">
    <citation type="submission" date="2015-02" db="EMBL/GenBank/DDBJ databases">
        <title>Single-cell genomics of uncultivated deep-branching MTB reveals a conserved set of magnetosome genes.</title>
        <authorList>
            <person name="Kolinko S."/>
            <person name="Richter M."/>
            <person name="Glockner F.O."/>
            <person name="Brachmann A."/>
            <person name="Schuler D."/>
        </authorList>
    </citation>
    <scope>NUCLEOTIDE SEQUENCE [LARGE SCALE GENOMIC DNA]</scope>
    <source>
        <strain evidence="2">TM-1</strain>
    </source>
</reference>
<evidence type="ECO:0000259" key="1">
    <source>
        <dbReference type="PROSITE" id="PS51202"/>
    </source>
</evidence>
<evidence type="ECO:0000313" key="2">
    <source>
        <dbReference type="EMBL" id="KJU83004.1"/>
    </source>
</evidence>
<keyword evidence="3" id="KW-1185">Reference proteome</keyword>
<dbReference type="Proteomes" id="UP000033423">
    <property type="component" value="Unassembled WGS sequence"/>
</dbReference>
<evidence type="ECO:0000313" key="3">
    <source>
        <dbReference type="Proteomes" id="UP000033423"/>
    </source>
</evidence>
<dbReference type="PROSITE" id="PS51202">
    <property type="entry name" value="RCK_C"/>
    <property type="match status" value="1"/>
</dbReference>
<dbReference type="InterPro" id="IPR006037">
    <property type="entry name" value="RCK_C"/>
</dbReference>
<dbReference type="EMBL" id="LACI01002084">
    <property type="protein sequence ID" value="KJU83004.1"/>
    <property type="molecule type" value="Genomic_DNA"/>
</dbReference>
<name>A0A0F3GM06_9BACT</name>
<feature type="domain" description="RCK C-terminal" evidence="1">
    <location>
        <begin position="1"/>
        <end position="82"/>
    </location>
</feature>
<gene>
    <name evidence="2" type="ORF">MBAV_004799</name>
</gene>
<comment type="caution">
    <text evidence="2">The sequence shown here is derived from an EMBL/GenBank/DDBJ whole genome shotgun (WGS) entry which is preliminary data.</text>
</comment>
<dbReference type="InterPro" id="IPR036721">
    <property type="entry name" value="RCK_C_sf"/>
</dbReference>